<proteinExistence type="predicted"/>
<dbReference type="EMBL" id="DS995706">
    <property type="protein sequence ID" value="EEQ34290.1"/>
    <property type="molecule type" value="Genomic_DNA"/>
</dbReference>
<feature type="region of interest" description="Disordered" evidence="1">
    <location>
        <begin position="63"/>
        <end position="128"/>
    </location>
</feature>
<dbReference type="RefSeq" id="XP_002845145.1">
    <property type="nucleotide sequence ID" value="XM_002845099.1"/>
</dbReference>
<sequence>MNQPPMIYHHPLQHQQQQQQLHQQQLQVQHLPQNQQQQLPVSSSVVAPHASAAYYQNASQPGTHHMPYYQNPNPSAYSQAAASFQHQHQHQQQQQHQQLQQHHHQQQPQPQPQPQPQQQPQHLPQQHQVGVVPQHAVPGSVAPMMVSAAPIPHVVHHWWPSTPNPDAPSRSAYLVWPVWSGWMNGCAITPSLFLDTFSGFVFFSFPFTTQPFANSVPQAAHPQPVVDDISTRSPSADPQAHSSMAAMPTSKAMYSTPNRSTAAQVHAHAQPQPQASPVYQTPNTLSPQAAARERARVTILLDINSALLQEVVNLQASGKAGPASNQPSATGSPSSPQDTQKSSNGPDSAKPAAPAGKPSQEYVDCMRRLQANLAYLATVADRAKKTGATGPQTPAIMTPPPHLPSVNQLYASLNELFTNTAPTPQAGIGSPLTPMQQQQQQQQQLYRQRQGQMQMLQQPDFSYPGSAAG</sequence>
<evidence type="ECO:0000256" key="1">
    <source>
        <dbReference type="SAM" id="MobiDB-lite"/>
    </source>
</evidence>
<gene>
    <name evidence="2" type="ORF">MCYG_07109</name>
</gene>
<feature type="compositionally biased region" description="Low complexity" evidence="1">
    <location>
        <begin position="345"/>
        <end position="359"/>
    </location>
</feature>
<dbReference type="eggNOG" id="ENOG502S7XT">
    <property type="taxonomic scope" value="Eukaryota"/>
</dbReference>
<feature type="compositionally biased region" description="Low complexity" evidence="1">
    <location>
        <begin position="118"/>
        <end position="128"/>
    </location>
</feature>
<dbReference type="Proteomes" id="UP000002035">
    <property type="component" value="Unassembled WGS sequence"/>
</dbReference>
<protein>
    <submittedName>
        <fullName evidence="2">Glutamine repeat protein-1</fullName>
    </submittedName>
</protein>
<evidence type="ECO:0000313" key="2">
    <source>
        <dbReference type="EMBL" id="EEQ34290.1"/>
    </source>
</evidence>
<feature type="compositionally biased region" description="Low complexity" evidence="1">
    <location>
        <begin position="436"/>
        <end position="458"/>
    </location>
</feature>
<accession>C5FWK6</accession>
<feature type="compositionally biased region" description="Low complexity" evidence="1">
    <location>
        <begin position="90"/>
        <end position="100"/>
    </location>
</feature>
<feature type="compositionally biased region" description="Low complexity" evidence="1">
    <location>
        <begin position="262"/>
        <end position="275"/>
    </location>
</feature>
<name>C5FWK6_ARTOC</name>
<feature type="region of interest" description="Disordered" evidence="1">
    <location>
        <begin position="423"/>
        <end position="469"/>
    </location>
</feature>
<dbReference type="GeneID" id="9226930"/>
<feature type="region of interest" description="Disordered" evidence="1">
    <location>
        <begin position="247"/>
        <end position="290"/>
    </location>
</feature>
<dbReference type="STRING" id="554155.C5FWK6"/>
<dbReference type="OMA" id="KREYIDC"/>
<dbReference type="VEuPathDB" id="FungiDB:MCYG_07109"/>
<feature type="compositionally biased region" description="Polar residues" evidence="1">
    <location>
        <begin position="323"/>
        <end position="344"/>
    </location>
</feature>
<feature type="compositionally biased region" description="Polar residues" evidence="1">
    <location>
        <begin position="252"/>
        <end position="261"/>
    </location>
</feature>
<feature type="compositionally biased region" description="Polar residues" evidence="1">
    <location>
        <begin position="70"/>
        <end position="84"/>
    </location>
</feature>
<feature type="region of interest" description="Disordered" evidence="1">
    <location>
        <begin position="318"/>
        <end position="360"/>
    </location>
</feature>
<feature type="compositionally biased region" description="Polar residues" evidence="1">
    <location>
        <begin position="277"/>
        <end position="287"/>
    </location>
</feature>
<reference evidence="3" key="1">
    <citation type="journal article" date="2012" name="MBio">
        <title>Comparative genome analysis of Trichophyton rubrum and related dermatophytes reveals candidate genes involved in infection.</title>
        <authorList>
            <person name="Martinez D.A."/>
            <person name="Oliver B.G."/>
            <person name="Graeser Y."/>
            <person name="Goldberg J.M."/>
            <person name="Li W."/>
            <person name="Martinez-Rossi N.M."/>
            <person name="Monod M."/>
            <person name="Shelest E."/>
            <person name="Barton R.C."/>
            <person name="Birch E."/>
            <person name="Brakhage A.A."/>
            <person name="Chen Z."/>
            <person name="Gurr S.J."/>
            <person name="Heiman D."/>
            <person name="Heitman J."/>
            <person name="Kosti I."/>
            <person name="Rossi A."/>
            <person name="Saif S."/>
            <person name="Samalova M."/>
            <person name="Saunders C.W."/>
            <person name="Shea T."/>
            <person name="Summerbell R.C."/>
            <person name="Xu J."/>
            <person name="Young S."/>
            <person name="Zeng Q."/>
            <person name="Birren B.W."/>
            <person name="Cuomo C.A."/>
            <person name="White T.C."/>
        </authorList>
    </citation>
    <scope>NUCLEOTIDE SEQUENCE [LARGE SCALE GENOMIC DNA]</scope>
    <source>
        <strain evidence="3">ATCC MYA-4605 / CBS 113480</strain>
    </source>
</reference>
<dbReference type="HOGENOM" id="CLU_580308_0_0_1"/>
<keyword evidence="3" id="KW-1185">Reference proteome</keyword>
<dbReference type="AlphaFoldDB" id="C5FWK6"/>
<organism evidence="2 3">
    <name type="scientific">Arthroderma otae (strain ATCC MYA-4605 / CBS 113480)</name>
    <name type="common">Microsporum canis</name>
    <dbReference type="NCBI Taxonomy" id="554155"/>
    <lineage>
        <taxon>Eukaryota</taxon>
        <taxon>Fungi</taxon>
        <taxon>Dikarya</taxon>
        <taxon>Ascomycota</taxon>
        <taxon>Pezizomycotina</taxon>
        <taxon>Eurotiomycetes</taxon>
        <taxon>Eurotiomycetidae</taxon>
        <taxon>Onygenales</taxon>
        <taxon>Arthrodermataceae</taxon>
        <taxon>Microsporum</taxon>
    </lineage>
</organism>
<evidence type="ECO:0000313" key="3">
    <source>
        <dbReference type="Proteomes" id="UP000002035"/>
    </source>
</evidence>
<dbReference type="OrthoDB" id="2530523at2759"/>